<evidence type="ECO:0000256" key="5">
    <source>
        <dbReference type="ARBA" id="ARBA00022763"/>
    </source>
</evidence>
<feature type="binding site" evidence="11">
    <location>
        <position position="290"/>
    </location>
    <ligand>
        <name>NAD(+)</name>
        <dbReference type="ChEBI" id="CHEBI:57540"/>
    </ligand>
</feature>
<keyword evidence="5 11" id="KW-0227">DNA damage</keyword>
<dbReference type="SUPFAM" id="SSF52113">
    <property type="entry name" value="BRCT domain"/>
    <property type="match status" value="1"/>
</dbReference>
<gene>
    <name evidence="11 13" type="primary">ligA</name>
    <name evidence="13" type="ORF">PRHACTZTBTEA_379</name>
</gene>
<keyword evidence="7 11" id="KW-0460">Magnesium</keyword>
<comment type="similarity">
    <text evidence="11">Belongs to the NAD-dependent DNA ligase family. LigA subfamily.</text>
</comment>
<evidence type="ECO:0000259" key="12">
    <source>
        <dbReference type="PROSITE" id="PS50172"/>
    </source>
</evidence>
<proteinExistence type="inferred from homology"/>
<feature type="active site" description="N6-AMP-lysine intermediate" evidence="11">
    <location>
        <position position="115"/>
    </location>
</feature>
<dbReference type="Pfam" id="PF22745">
    <property type="entry name" value="Nlig-Ia"/>
    <property type="match status" value="1"/>
</dbReference>
<feature type="binding site" evidence="11">
    <location>
        <position position="136"/>
    </location>
    <ligand>
        <name>NAD(+)</name>
        <dbReference type="ChEBI" id="CHEBI:57540"/>
    </ligand>
</feature>
<feature type="binding site" evidence="11">
    <location>
        <position position="314"/>
    </location>
    <ligand>
        <name>NAD(+)</name>
        <dbReference type="ChEBI" id="CHEBI:57540"/>
    </ligand>
</feature>
<feature type="binding site" evidence="11">
    <location>
        <begin position="81"/>
        <end position="82"/>
    </location>
    <ligand>
        <name>NAD(+)</name>
        <dbReference type="ChEBI" id="CHEBI:57540"/>
    </ligand>
</feature>
<evidence type="ECO:0000313" key="14">
    <source>
        <dbReference type="Proteomes" id="UP001497533"/>
    </source>
</evidence>
<dbReference type="SMART" id="SM00532">
    <property type="entry name" value="LIGANc"/>
    <property type="match status" value="1"/>
</dbReference>
<protein>
    <recommendedName>
        <fullName evidence="11">DNA ligase</fullName>
        <ecNumber evidence="11">6.5.1.2</ecNumber>
    </recommendedName>
    <alternativeName>
        <fullName evidence="11">Polydeoxyribonucleotide synthase [NAD(+)]</fullName>
    </alternativeName>
</protein>
<comment type="catalytic activity">
    <reaction evidence="10 11">
        <text>NAD(+) + (deoxyribonucleotide)n-3'-hydroxyl + 5'-phospho-(deoxyribonucleotide)m = (deoxyribonucleotide)n+m + AMP + beta-nicotinamide D-nucleotide.</text>
        <dbReference type="EC" id="6.5.1.2"/>
    </reaction>
</comment>
<evidence type="ECO:0000256" key="7">
    <source>
        <dbReference type="ARBA" id="ARBA00022842"/>
    </source>
</evidence>
<dbReference type="SUPFAM" id="SSF56091">
    <property type="entry name" value="DNA ligase/mRNA capping enzyme, catalytic domain"/>
    <property type="match status" value="1"/>
</dbReference>
<keyword evidence="2 11" id="KW-0436">Ligase</keyword>
<evidence type="ECO:0000313" key="13">
    <source>
        <dbReference type="EMBL" id="CAL1329301.1"/>
    </source>
</evidence>
<keyword evidence="14" id="KW-1185">Reference proteome</keyword>
<dbReference type="HAMAP" id="MF_01588">
    <property type="entry name" value="DNA_ligase_A"/>
    <property type="match status" value="1"/>
</dbReference>
<feature type="binding site" evidence="11">
    <location>
        <position position="113"/>
    </location>
    <ligand>
        <name>NAD(+)</name>
        <dbReference type="ChEBI" id="CHEBI:57540"/>
    </ligand>
</feature>
<dbReference type="SUPFAM" id="SSF47781">
    <property type="entry name" value="RuvA domain 2-like"/>
    <property type="match status" value="1"/>
</dbReference>
<dbReference type="NCBIfam" id="TIGR00575">
    <property type="entry name" value="dnlj"/>
    <property type="match status" value="1"/>
</dbReference>
<dbReference type="InterPro" id="IPR004150">
    <property type="entry name" value="NAD_DNA_ligase_OB"/>
</dbReference>
<evidence type="ECO:0000256" key="9">
    <source>
        <dbReference type="ARBA" id="ARBA00023204"/>
    </source>
</evidence>
<evidence type="ECO:0000256" key="2">
    <source>
        <dbReference type="ARBA" id="ARBA00022598"/>
    </source>
</evidence>
<dbReference type="InterPro" id="IPR041663">
    <property type="entry name" value="DisA/LigA_HHH"/>
</dbReference>
<dbReference type="Gene3D" id="2.40.50.140">
    <property type="entry name" value="Nucleic acid-binding proteins"/>
    <property type="match status" value="1"/>
</dbReference>
<feature type="binding site" evidence="11">
    <location>
        <position position="424"/>
    </location>
    <ligand>
        <name>Zn(2+)</name>
        <dbReference type="ChEBI" id="CHEBI:29105"/>
    </ligand>
</feature>
<feature type="binding site" evidence="11">
    <location>
        <position position="408"/>
    </location>
    <ligand>
        <name>Zn(2+)</name>
        <dbReference type="ChEBI" id="CHEBI:29105"/>
    </ligand>
</feature>
<dbReference type="PROSITE" id="PS50172">
    <property type="entry name" value="BRCT"/>
    <property type="match status" value="1"/>
</dbReference>
<dbReference type="Gene3D" id="6.20.10.30">
    <property type="match status" value="1"/>
</dbReference>
<dbReference type="Gene3D" id="3.40.50.10190">
    <property type="entry name" value="BRCT domain"/>
    <property type="match status" value="1"/>
</dbReference>
<dbReference type="PANTHER" id="PTHR23389">
    <property type="entry name" value="CHROMOSOME TRANSMISSION FIDELITY FACTOR 18"/>
    <property type="match status" value="1"/>
</dbReference>
<evidence type="ECO:0000256" key="4">
    <source>
        <dbReference type="ARBA" id="ARBA00022723"/>
    </source>
</evidence>
<dbReference type="InterPro" id="IPR013839">
    <property type="entry name" value="DNAligase_adenylation"/>
</dbReference>
<dbReference type="Pfam" id="PF01653">
    <property type="entry name" value="DNA_ligase_aden"/>
    <property type="match status" value="1"/>
</dbReference>
<evidence type="ECO:0000256" key="6">
    <source>
        <dbReference type="ARBA" id="ARBA00022833"/>
    </source>
</evidence>
<organism evidence="13 14">
    <name type="scientific">Candidatus Providencia siddallii</name>
    <dbReference type="NCBI Taxonomy" id="1715285"/>
    <lineage>
        <taxon>Bacteria</taxon>
        <taxon>Pseudomonadati</taxon>
        <taxon>Pseudomonadota</taxon>
        <taxon>Gammaproteobacteria</taxon>
        <taxon>Enterobacterales</taxon>
        <taxon>Morganellaceae</taxon>
        <taxon>Providencia</taxon>
    </lineage>
</organism>
<evidence type="ECO:0000256" key="11">
    <source>
        <dbReference type="HAMAP-Rule" id="MF_01588"/>
    </source>
</evidence>
<dbReference type="Pfam" id="PF00533">
    <property type="entry name" value="BRCT"/>
    <property type="match status" value="1"/>
</dbReference>
<dbReference type="InterPro" id="IPR010994">
    <property type="entry name" value="RuvA_2-like"/>
</dbReference>
<dbReference type="EMBL" id="OZ034688">
    <property type="protein sequence ID" value="CAL1329301.1"/>
    <property type="molecule type" value="Genomic_DNA"/>
</dbReference>
<feature type="binding site" evidence="11">
    <location>
        <position position="173"/>
    </location>
    <ligand>
        <name>NAD(+)</name>
        <dbReference type="ChEBI" id="CHEBI:57540"/>
    </ligand>
</feature>
<evidence type="ECO:0000256" key="1">
    <source>
        <dbReference type="ARBA" id="ARBA00004067"/>
    </source>
</evidence>
<dbReference type="PANTHER" id="PTHR23389:SF9">
    <property type="entry name" value="DNA LIGASE"/>
    <property type="match status" value="1"/>
</dbReference>
<dbReference type="InterPro" id="IPR001679">
    <property type="entry name" value="DNA_ligase"/>
</dbReference>
<dbReference type="Pfam" id="PF14520">
    <property type="entry name" value="HHH_5"/>
    <property type="match status" value="1"/>
</dbReference>
<dbReference type="InterPro" id="IPR033136">
    <property type="entry name" value="DNA_ligase_CS"/>
</dbReference>
<keyword evidence="4 11" id="KW-0479">Metal-binding</keyword>
<dbReference type="Pfam" id="PF03120">
    <property type="entry name" value="OB_DNA_ligase"/>
    <property type="match status" value="1"/>
</dbReference>
<dbReference type="InterPro" id="IPR012340">
    <property type="entry name" value="NA-bd_OB-fold"/>
</dbReference>
<dbReference type="InterPro" id="IPR013840">
    <property type="entry name" value="DNAligase_N"/>
</dbReference>
<feature type="domain" description="BRCT" evidence="12">
    <location>
        <begin position="602"/>
        <end position="673"/>
    </location>
</feature>
<dbReference type="Gene3D" id="1.10.287.610">
    <property type="entry name" value="Helix hairpin bin"/>
    <property type="match status" value="1"/>
</dbReference>
<dbReference type="Gene3D" id="3.30.470.30">
    <property type="entry name" value="DNA ligase/mRNA capping enzyme"/>
    <property type="match status" value="1"/>
</dbReference>
<evidence type="ECO:0000256" key="8">
    <source>
        <dbReference type="ARBA" id="ARBA00023027"/>
    </source>
</evidence>
<dbReference type="Proteomes" id="UP001497533">
    <property type="component" value="Chromosome"/>
</dbReference>
<dbReference type="PROSITE" id="PS01056">
    <property type="entry name" value="DNA_LIGASE_N2"/>
    <property type="match status" value="1"/>
</dbReference>
<keyword evidence="8 11" id="KW-0520">NAD</keyword>
<comment type="cofactor">
    <cofactor evidence="11">
        <name>Mg(2+)</name>
        <dbReference type="ChEBI" id="CHEBI:18420"/>
    </cofactor>
    <cofactor evidence="11">
        <name>Mn(2+)</name>
        <dbReference type="ChEBI" id="CHEBI:29035"/>
    </cofactor>
</comment>
<feature type="binding site" evidence="11">
    <location>
        <position position="411"/>
    </location>
    <ligand>
        <name>Zn(2+)</name>
        <dbReference type="ChEBI" id="CHEBI:29105"/>
    </ligand>
</feature>
<keyword evidence="9 11" id="KW-0234">DNA repair</keyword>
<comment type="function">
    <text evidence="1 11">DNA ligase that catalyzes the formation of phosphodiester linkages between 5'-phosphoryl and 3'-hydroxyl groups in double-stranded DNA using NAD as a coenzyme and as the energy source for the reaction. It is essential for DNA replication and repair of damaged DNA.</text>
</comment>
<dbReference type="PIRSF" id="PIRSF001604">
    <property type="entry name" value="LigA"/>
    <property type="match status" value="1"/>
</dbReference>
<keyword evidence="6 11" id="KW-0862">Zinc</keyword>
<evidence type="ECO:0000256" key="3">
    <source>
        <dbReference type="ARBA" id="ARBA00022705"/>
    </source>
</evidence>
<feature type="binding site" evidence="11">
    <location>
        <begin position="32"/>
        <end position="36"/>
    </location>
    <ligand>
        <name>NAD(+)</name>
        <dbReference type="ChEBI" id="CHEBI:57540"/>
    </ligand>
</feature>
<evidence type="ECO:0000256" key="10">
    <source>
        <dbReference type="ARBA" id="ARBA00034005"/>
    </source>
</evidence>
<keyword evidence="3 11" id="KW-0235">DNA replication</keyword>
<keyword evidence="11" id="KW-0464">Manganese</keyword>
<dbReference type="SUPFAM" id="SSF50249">
    <property type="entry name" value="Nucleic acid-binding proteins"/>
    <property type="match status" value="1"/>
</dbReference>
<dbReference type="EC" id="6.5.1.2" evidence="11"/>
<reference evidence="13" key="1">
    <citation type="submission" date="2024-04" db="EMBL/GenBank/DDBJ databases">
        <authorList>
            <person name="Manzano-Marin A."/>
            <person name="Manzano-Marin A."/>
            <person name="Alejandro Manzano Marin A."/>
        </authorList>
    </citation>
    <scope>NUCLEOTIDE SEQUENCE [LARGE SCALE GENOMIC DNA]</scope>
    <source>
        <strain evidence="13">TABTEA</strain>
    </source>
</reference>
<accession>A0ABP1CFJ6</accession>
<name>A0ABP1CFJ6_9GAMM</name>
<dbReference type="Gene3D" id="1.10.150.20">
    <property type="entry name" value="5' to 3' exonuclease, C-terminal subdomain"/>
    <property type="match status" value="2"/>
</dbReference>
<dbReference type="InterPro" id="IPR036420">
    <property type="entry name" value="BRCT_dom_sf"/>
</dbReference>
<dbReference type="GO" id="GO:0003911">
    <property type="term" value="F:DNA ligase (NAD+) activity"/>
    <property type="evidence" value="ECO:0007669"/>
    <property type="project" value="UniProtKB-EC"/>
</dbReference>
<dbReference type="CDD" id="cd00114">
    <property type="entry name" value="LIGANc"/>
    <property type="match status" value="1"/>
</dbReference>
<dbReference type="InterPro" id="IPR001357">
    <property type="entry name" value="BRCT_dom"/>
</dbReference>
<dbReference type="CDD" id="cd17748">
    <property type="entry name" value="BRCT_DNA_ligase_like"/>
    <property type="match status" value="1"/>
</dbReference>
<dbReference type="Pfam" id="PF12826">
    <property type="entry name" value="HHH_2"/>
    <property type="match status" value="1"/>
</dbReference>
<feature type="binding site" evidence="11">
    <location>
        <position position="430"/>
    </location>
    <ligand>
        <name>Zn(2+)</name>
        <dbReference type="ChEBI" id="CHEBI:29105"/>
    </ligand>
</feature>
<dbReference type="NCBIfam" id="NF005932">
    <property type="entry name" value="PRK07956.1"/>
    <property type="match status" value="1"/>
</dbReference>
<sequence length="673" mass="77082">MKKIKNKIKILKKLIQHHNYLYYNLNNPKISDHEYDTLLRKLNIFEKSFPELITKDSPSKTIGASPSLNFNKNYHKTPMLSLNNVFNDKEFLNFNENIKNRLNIKTEISFCCELKFDGLAINLLYKNKKLIQASTRGDGFIGEDVTTNIKTIPSIPIFLIGDEIPNLLEIRGEIFMPKNNFEYLNKNLIKANKKTFSNTRNAAAGSIRQNNPSITAERSLNFYCYGHGFIENDNLPNSHYKRLMKFKSWGIPVNEYVQLLTGDQLALNFYYKIKKIKNDFNFDIDGVVIKVDSILFQKKLGFVSKAPKWAIAFKYPVKKKNTLLKDVIFKVGRTGIITPVAKLDPIEIDGVIIKNASLYNENEIKKLNIHIGDTVVIQRAGNVIPKITDVILNKRQYNNQKIIFPKYCPVCASEIKKEKAFFRCTGLLICKAQREQALKHFVSSKALNIIGIGEKIIKKLIKEEIVKSPVDLYQLTIDNFSKINGIDIKSGQNLINSIEKSKKTTLTRFIYSLGIQKVGITTAANLVEKYSTLESIMNADLISLKNIPNIGDIVSKNIINFFKNKNNQIIINNLIYKSKIYWPEKKLLKKQDVNIQFIYKNVVLTGSTKTITRNQIINKLLLLKAKFSNKISKNTDLIIIGKNPSKIKLSIANKQCIKIIDENELIQLLNFKK</sequence>